<dbReference type="Proteomes" id="UP000634136">
    <property type="component" value="Unassembled WGS sequence"/>
</dbReference>
<keyword evidence="2" id="KW-1185">Reference proteome</keyword>
<reference evidence="1" key="1">
    <citation type="submission" date="2020-09" db="EMBL/GenBank/DDBJ databases">
        <title>Genome-Enabled Discovery of Anthraquinone Biosynthesis in Senna tora.</title>
        <authorList>
            <person name="Kang S.-H."/>
            <person name="Pandey R.P."/>
            <person name="Lee C.-M."/>
            <person name="Sim J.-S."/>
            <person name="Jeong J.-T."/>
            <person name="Choi B.-S."/>
            <person name="Jung M."/>
            <person name="Ginzburg D."/>
            <person name="Zhao K."/>
            <person name="Won S.Y."/>
            <person name="Oh T.-J."/>
            <person name="Yu Y."/>
            <person name="Kim N.-H."/>
            <person name="Lee O.R."/>
            <person name="Lee T.-H."/>
            <person name="Bashyal P."/>
            <person name="Kim T.-S."/>
            <person name="Lee W.-H."/>
            <person name="Kawkins C."/>
            <person name="Kim C.-K."/>
            <person name="Kim J.S."/>
            <person name="Ahn B.O."/>
            <person name="Rhee S.Y."/>
            <person name="Sohng J.K."/>
        </authorList>
    </citation>
    <scope>NUCLEOTIDE SEQUENCE</scope>
    <source>
        <tissue evidence="1">Leaf</tissue>
    </source>
</reference>
<proteinExistence type="predicted"/>
<evidence type="ECO:0000313" key="2">
    <source>
        <dbReference type="Proteomes" id="UP000634136"/>
    </source>
</evidence>
<sequence>MMRGSIRPILAFAMSPESGAGAVDVGLALSSTKMKKAAS</sequence>
<dbReference type="AlphaFoldDB" id="A0A834T848"/>
<name>A0A834T848_9FABA</name>
<organism evidence="1 2">
    <name type="scientific">Senna tora</name>
    <dbReference type="NCBI Taxonomy" id="362788"/>
    <lineage>
        <taxon>Eukaryota</taxon>
        <taxon>Viridiplantae</taxon>
        <taxon>Streptophyta</taxon>
        <taxon>Embryophyta</taxon>
        <taxon>Tracheophyta</taxon>
        <taxon>Spermatophyta</taxon>
        <taxon>Magnoliopsida</taxon>
        <taxon>eudicotyledons</taxon>
        <taxon>Gunneridae</taxon>
        <taxon>Pentapetalae</taxon>
        <taxon>rosids</taxon>
        <taxon>fabids</taxon>
        <taxon>Fabales</taxon>
        <taxon>Fabaceae</taxon>
        <taxon>Caesalpinioideae</taxon>
        <taxon>Cassia clade</taxon>
        <taxon>Senna</taxon>
    </lineage>
</organism>
<protein>
    <submittedName>
        <fullName evidence="1">Uncharacterized protein</fullName>
    </submittedName>
</protein>
<comment type="caution">
    <text evidence="1">The sequence shown here is derived from an EMBL/GenBank/DDBJ whole genome shotgun (WGS) entry which is preliminary data.</text>
</comment>
<evidence type="ECO:0000313" key="1">
    <source>
        <dbReference type="EMBL" id="KAF7811649.1"/>
    </source>
</evidence>
<dbReference type="EMBL" id="JAAIUW010000010">
    <property type="protein sequence ID" value="KAF7811649.1"/>
    <property type="molecule type" value="Genomic_DNA"/>
</dbReference>
<gene>
    <name evidence="1" type="ORF">G2W53_032625</name>
</gene>
<accession>A0A834T848</accession>